<keyword evidence="2" id="KW-0472">Membrane</keyword>
<keyword evidence="2" id="KW-0812">Transmembrane</keyword>
<gene>
    <name evidence="3" type="ORF">SAMN04488502_102425</name>
</gene>
<keyword evidence="2" id="KW-1133">Transmembrane helix</keyword>
<dbReference type="Proteomes" id="UP000214880">
    <property type="component" value="Unassembled WGS sequence"/>
</dbReference>
<dbReference type="EMBL" id="FNHB01000002">
    <property type="protein sequence ID" value="SDM18337.1"/>
    <property type="molecule type" value="Genomic_DNA"/>
</dbReference>
<protein>
    <submittedName>
        <fullName evidence="3">Uncharacterized protein</fullName>
    </submittedName>
</protein>
<keyword evidence="1" id="KW-0175">Coiled coil</keyword>
<sequence>MMKYLADLRKAISRSVIKNSFNRDILALLVVSVIVGSIVAGAISYGANAYFSKTLASLVGEYGEYDLLIQVREEKKADAALQIQKIIDDSLQGAQLKEGPTLTGKTNFFIALPAQYKTKQVYEDLGRIFGSIPGGASAGVMTEPRLTIRGVPDGAKNMLIERILKLDGVLFAFRDGGSVGVIMTALDKTAAVNEQIKAMLNEYQVVEISFPAGAEPANPIQLGEEIAADIKTRYNVEYAQNASVDGQNDDMTSMVSTMMELKRFLLAYASQIVIQPSEGSQLLKGDVVAFQGNAASRPAQGGSPEQGNILVEITGVRTDGSAEGVITQGDAALLTDNQGYKVTNNIIGDYAGVASSRNPRQQLESALTGTAQLAEQIPGFAQETKSMSRIALTTLDSYGSSLSAIEETMLNMQSAGDAIQAAAGGLADMDTSAVQSQLDTSSRAMGNLLNTLQVVKLVSPDAAGAIDNVAGTQRSLDRLKDNLNSLEGVAVDARQAKSTIDEVVANGSATLAVLRSFDIDGAKANLLAANERLSKLEDLDAPLITAQLQYLAAAAPNLKDEDINSSVKLLDKFIDGQVIPSQRIQILTSSTISTEAIAPIVQQQVGHANSSLYSSSLGVIEPNTRGEVYQLLNEVKAILAGMAAMIITILFLVLDHTAVMTVVRRRRLAQQGKVKVSGWRGLVSRIAVTFTAPERQYGMLVGAVLLTAMFKLSGGGIPYLPWLGVPLIGALLGLIVANYAEKISPISGDEVLAGESLGLSFDEIMREIVVPSGRPGLLQKLNSRKVKFK</sequence>
<evidence type="ECO:0000256" key="2">
    <source>
        <dbReference type="SAM" id="Phobius"/>
    </source>
</evidence>
<evidence type="ECO:0000313" key="3">
    <source>
        <dbReference type="EMBL" id="SDM18337.1"/>
    </source>
</evidence>
<feature type="transmembrane region" description="Helical" evidence="2">
    <location>
        <begin position="637"/>
        <end position="663"/>
    </location>
</feature>
<feature type="coiled-coil region" evidence="1">
    <location>
        <begin position="469"/>
        <end position="539"/>
    </location>
</feature>
<proteinExistence type="predicted"/>
<feature type="transmembrane region" description="Helical" evidence="2">
    <location>
        <begin position="697"/>
        <end position="713"/>
    </location>
</feature>
<name>A0A1G9R672_9FIRM</name>
<dbReference type="RefSeq" id="WP_245698071.1">
    <property type="nucleotide sequence ID" value="NZ_FNHB01000002.1"/>
</dbReference>
<dbReference type="STRING" id="146817.SAMN04488502_102425"/>
<keyword evidence="4" id="KW-1185">Reference proteome</keyword>
<reference evidence="3 4" key="1">
    <citation type="submission" date="2016-10" db="EMBL/GenBank/DDBJ databases">
        <authorList>
            <person name="de Groot N.N."/>
        </authorList>
    </citation>
    <scope>NUCLEOTIDE SEQUENCE [LARGE SCALE GENOMIC DNA]</scope>
    <source>
        <strain evidence="3 4">DSM 1736</strain>
    </source>
</reference>
<evidence type="ECO:0000313" key="4">
    <source>
        <dbReference type="Proteomes" id="UP000214880"/>
    </source>
</evidence>
<organism evidence="3 4">
    <name type="scientific">Dendrosporobacter quercicolus</name>
    <dbReference type="NCBI Taxonomy" id="146817"/>
    <lineage>
        <taxon>Bacteria</taxon>
        <taxon>Bacillati</taxon>
        <taxon>Bacillota</taxon>
        <taxon>Negativicutes</taxon>
        <taxon>Selenomonadales</taxon>
        <taxon>Sporomusaceae</taxon>
        <taxon>Dendrosporobacter</taxon>
    </lineage>
</organism>
<feature type="transmembrane region" description="Helical" evidence="2">
    <location>
        <begin position="719"/>
        <end position="740"/>
    </location>
</feature>
<dbReference type="AlphaFoldDB" id="A0A1G9R672"/>
<evidence type="ECO:0000256" key="1">
    <source>
        <dbReference type="SAM" id="Coils"/>
    </source>
</evidence>
<accession>A0A1G9R672</accession>